<dbReference type="SMART" id="SM01119">
    <property type="entry name" value="D-ser_dehydrat"/>
    <property type="match status" value="1"/>
</dbReference>
<dbReference type="RefSeq" id="WP_163771945.1">
    <property type="nucleotide sequence ID" value="NZ_JAAGXA010000005.1"/>
</dbReference>
<dbReference type="InterPro" id="IPR042208">
    <property type="entry name" value="D-ser_dehydrat-like_sf"/>
</dbReference>
<dbReference type="PANTHER" id="PTHR28004:SF2">
    <property type="entry name" value="D-SERINE DEHYDRATASE"/>
    <property type="match status" value="1"/>
</dbReference>
<keyword evidence="5" id="KW-1185">Reference proteome</keyword>
<evidence type="ECO:0000259" key="3">
    <source>
        <dbReference type="SMART" id="SM01119"/>
    </source>
</evidence>
<dbReference type="PANTHER" id="PTHR28004">
    <property type="entry name" value="ZGC:162816-RELATED"/>
    <property type="match status" value="1"/>
</dbReference>
<proteinExistence type="inferred from homology"/>
<evidence type="ECO:0000256" key="1">
    <source>
        <dbReference type="ARBA" id="ARBA00005323"/>
    </source>
</evidence>
<dbReference type="EMBL" id="JAAGXA010000005">
    <property type="protein sequence ID" value="NEN78403.1"/>
    <property type="molecule type" value="Genomic_DNA"/>
</dbReference>
<dbReference type="GO" id="GO:0036088">
    <property type="term" value="P:D-serine catabolic process"/>
    <property type="evidence" value="ECO:0007669"/>
    <property type="project" value="TreeGrafter"/>
</dbReference>
<evidence type="ECO:0000313" key="5">
    <source>
        <dbReference type="Proteomes" id="UP000468687"/>
    </source>
</evidence>
<evidence type="ECO:0000313" key="4">
    <source>
        <dbReference type="EMBL" id="NEN78403.1"/>
    </source>
</evidence>
<dbReference type="AlphaFoldDB" id="A0A6P0HID3"/>
<dbReference type="Pfam" id="PF14031">
    <property type="entry name" value="D-ser_dehydrat"/>
    <property type="match status" value="1"/>
</dbReference>
<dbReference type="Gene3D" id="3.20.20.10">
    <property type="entry name" value="Alanine racemase"/>
    <property type="match status" value="1"/>
</dbReference>
<dbReference type="InterPro" id="IPR051466">
    <property type="entry name" value="D-amino_acid_metab_enzyme"/>
</dbReference>
<dbReference type="Proteomes" id="UP000468687">
    <property type="component" value="Unassembled WGS sequence"/>
</dbReference>
<dbReference type="InterPro" id="IPR001608">
    <property type="entry name" value="Ala_racemase_N"/>
</dbReference>
<accession>A0A6P0HID3</accession>
<protein>
    <submittedName>
        <fullName evidence="4">D-TA family PLP-dependent enzyme</fullName>
    </submittedName>
</protein>
<dbReference type="Pfam" id="PF01168">
    <property type="entry name" value="Ala_racemase_N"/>
    <property type="match status" value="1"/>
</dbReference>
<dbReference type="InterPro" id="IPR026956">
    <property type="entry name" value="D-ser_dehydrat-like_dom"/>
</dbReference>
<dbReference type="SUPFAM" id="SSF51419">
    <property type="entry name" value="PLP-binding barrel"/>
    <property type="match status" value="1"/>
</dbReference>
<sequence length="356" mass="36070">MRASPTTPYLAVDGARLDANVRRVQAAADRAGVRLRPHVKTHKVPAIARRQLDAGAVGITVATVGEAEVFVDQGCTDVLVAYPVFLDAERVRRVLALADRARVVIGVDSVDGARRAAPLTGAVGVAVEVDSGHHRSGIAPAQAGAVALAAADLGVAVEGVFTFPGHAYAPGAAPEVAAQEAAALHEAATVVVAAGIPCPVRSGGSTPSLAASLDSGAARPGGTPAADELRPGVYVFGDAQQWELGHHAAEDIALVAVGTVVSHAGGRAVLDAGSKTLGADRAAYATGFGRLLDHPEARIVQLSEHHAVVDLAGASLPAVGERVRVVPNHVCAAVNLADELVVDGERVPVAARGRNT</sequence>
<comment type="caution">
    <text evidence="4">The sequence shown here is derived from an EMBL/GenBank/DDBJ whole genome shotgun (WGS) entry which is preliminary data.</text>
</comment>
<organism evidence="4 5">
    <name type="scientific">Nocardioides zeae</name>
    <dbReference type="NCBI Taxonomy" id="1457234"/>
    <lineage>
        <taxon>Bacteria</taxon>
        <taxon>Bacillati</taxon>
        <taxon>Actinomycetota</taxon>
        <taxon>Actinomycetes</taxon>
        <taxon>Propionibacteriales</taxon>
        <taxon>Nocardioidaceae</taxon>
        <taxon>Nocardioides</taxon>
    </lineage>
</organism>
<dbReference type="Gene3D" id="2.40.37.20">
    <property type="entry name" value="D-serine dehydratase-like domain"/>
    <property type="match status" value="1"/>
</dbReference>
<dbReference type="InterPro" id="IPR029066">
    <property type="entry name" value="PLP-binding_barrel"/>
</dbReference>
<feature type="domain" description="D-serine dehydratase-like" evidence="3">
    <location>
        <begin position="253"/>
        <end position="343"/>
    </location>
</feature>
<name>A0A6P0HID3_9ACTN</name>
<reference evidence="4 5" key="1">
    <citation type="journal article" date="2014" name="Int. J. Syst. Evol. Microbiol.">
        <title>Nocardioides zeae sp. nov., isolated from the stem of Zea mays.</title>
        <authorList>
            <person name="Glaeser S.P."/>
            <person name="McInroy J.A."/>
            <person name="Busse H.J."/>
            <person name="Kampfer P."/>
        </authorList>
    </citation>
    <scope>NUCLEOTIDE SEQUENCE [LARGE SCALE GENOMIC DNA]</scope>
    <source>
        <strain evidence="4 5">JCM 30728</strain>
    </source>
</reference>
<dbReference type="GO" id="GO:0008721">
    <property type="term" value="F:D-serine ammonia-lyase activity"/>
    <property type="evidence" value="ECO:0007669"/>
    <property type="project" value="TreeGrafter"/>
</dbReference>
<evidence type="ECO:0000256" key="2">
    <source>
        <dbReference type="ARBA" id="ARBA00023239"/>
    </source>
</evidence>
<comment type="similarity">
    <text evidence="1">Belongs to the DSD1 family.</text>
</comment>
<keyword evidence="2" id="KW-0456">Lyase</keyword>
<gene>
    <name evidence="4" type="ORF">G3T38_08935</name>
</gene>